<evidence type="ECO:0000259" key="5">
    <source>
        <dbReference type="Pfam" id="PF01814"/>
    </source>
</evidence>
<keyword evidence="3" id="KW-0479">Metal-binding</keyword>
<comment type="caution">
    <text evidence="6">The sequence shown here is derived from an EMBL/GenBank/DDBJ whole genome shotgun (WGS) entry which is preliminary data.</text>
</comment>
<dbReference type="Gene3D" id="1.20.120.520">
    <property type="entry name" value="nmb1532 protein domain like"/>
    <property type="match status" value="1"/>
</dbReference>
<dbReference type="Proteomes" id="UP000664800">
    <property type="component" value="Unassembled WGS sequence"/>
</dbReference>
<keyword evidence="2" id="KW-0963">Cytoplasm</keyword>
<dbReference type="PANTHER" id="PTHR36438">
    <property type="entry name" value="IRON-SULFUR CLUSTER REPAIR PROTEIN YTFE"/>
    <property type="match status" value="1"/>
</dbReference>
<keyword evidence="4" id="KW-0408">Iron</keyword>
<accession>A0A8I1MZ21</accession>
<dbReference type="GO" id="GO:0005737">
    <property type="term" value="C:cytoplasm"/>
    <property type="evidence" value="ECO:0007669"/>
    <property type="project" value="UniProtKB-SubCell"/>
</dbReference>
<evidence type="ECO:0000256" key="4">
    <source>
        <dbReference type="ARBA" id="ARBA00023004"/>
    </source>
</evidence>
<comment type="subcellular location">
    <subcellularLocation>
        <location evidence="1">Cytoplasm</location>
    </subcellularLocation>
</comment>
<gene>
    <name evidence="6" type="primary">ytfE</name>
    <name evidence="6" type="ORF">J0I24_14985</name>
</gene>
<dbReference type="AlphaFoldDB" id="A0A8I1MZ21"/>
<evidence type="ECO:0000256" key="2">
    <source>
        <dbReference type="ARBA" id="ARBA00022490"/>
    </source>
</evidence>
<name>A0A8I1MZ21_THIA3</name>
<protein>
    <submittedName>
        <fullName evidence="6">Iron-sulfur cluster repair protein YtfE</fullName>
    </submittedName>
</protein>
<organism evidence="6 7">
    <name type="scientific">Thiomonas arsenitoxydans (strain DSM 22701 / CIP 110005 / 3As)</name>
    <dbReference type="NCBI Taxonomy" id="426114"/>
    <lineage>
        <taxon>Bacteria</taxon>
        <taxon>Pseudomonadati</taxon>
        <taxon>Pseudomonadota</taxon>
        <taxon>Betaproteobacteria</taxon>
        <taxon>Burkholderiales</taxon>
        <taxon>Thiomonas</taxon>
    </lineage>
</organism>
<dbReference type="Pfam" id="PF04405">
    <property type="entry name" value="ScdA_N"/>
    <property type="match status" value="1"/>
</dbReference>
<dbReference type="PANTHER" id="PTHR36438:SF1">
    <property type="entry name" value="IRON-SULFUR CLUSTER REPAIR PROTEIN YTFE"/>
    <property type="match status" value="1"/>
</dbReference>
<evidence type="ECO:0000313" key="6">
    <source>
        <dbReference type="EMBL" id="MBN8745587.1"/>
    </source>
</evidence>
<evidence type="ECO:0000256" key="3">
    <source>
        <dbReference type="ARBA" id="ARBA00022723"/>
    </source>
</evidence>
<sequence>MHTQDLPASSSSPFAGLPLGQLARDLPGSTAVFRRHRLDFCCGGDMTLEAAAQARQLDLATIERELAELSPQALDDTPTDTLHDPDALIDLIVSRFHDIHRRELPELITLAAKVERVHKDHAEVPAGLAALLQEMLDELQEHMQKEEQILFPMMRRNPGAVLTPPISRMRAEHDDHGRMLQRVQDLTHDLRLPAEACNTWRALYAGLDKFTADFMQHVHTENNILFPQFEEQA</sequence>
<dbReference type="Pfam" id="PF01814">
    <property type="entry name" value="Hemerythrin"/>
    <property type="match status" value="1"/>
</dbReference>
<dbReference type="CDD" id="cd12108">
    <property type="entry name" value="Hr-like"/>
    <property type="match status" value="1"/>
</dbReference>
<dbReference type="InterPro" id="IPR012312">
    <property type="entry name" value="Hemerythrin-like"/>
</dbReference>
<dbReference type="InterPro" id="IPR019903">
    <property type="entry name" value="RIC_family"/>
</dbReference>
<proteinExistence type="predicted"/>
<dbReference type="NCBIfam" id="TIGR03652">
    <property type="entry name" value="FeS_repair_RIC"/>
    <property type="match status" value="1"/>
</dbReference>
<dbReference type="GO" id="GO:0046872">
    <property type="term" value="F:metal ion binding"/>
    <property type="evidence" value="ECO:0007669"/>
    <property type="project" value="UniProtKB-KW"/>
</dbReference>
<evidence type="ECO:0000256" key="1">
    <source>
        <dbReference type="ARBA" id="ARBA00004496"/>
    </source>
</evidence>
<feature type="domain" description="Hemerythrin-like" evidence="5">
    <location>
        <begin position="94"/>
        <end position="228"/>
    </location>
</feature>
<evidence type="ECO:0000313" key="7">
    <source>
        <dbReference type="Proteomes" id="UP000664800"/>
    </source>
</evidence>
<dbReference type="NCBIfam" id="NF008221">
    <property type="entry name" value="PRK10992.1"/>
    <property type="match status" value="1"/>
</dbReference>
<reference evidence="6" key="1">
    <citation type="submission" date="2021-02" db="EMBL/GenBank/DDBJ databases">
        <title>Thiocyanate and organic carbon inputs drive convergent selection for specific autotrophic Afipia and Thiobacillus strains within complex microbiomes.</title>
        <authorList>
            <person name="Huddy R.J."/>
            <person name="Sachdeva R."/>
            <person name="Kadzinga F."/>
            <person name="Kantor R.S."/>
            <person name="Harrison S.T.L."/>
            <person name="Banfield J.F."/>
        </authorList>
    </citation>
    <scope>NUCLEOTIDE SEQUENCE</scope>
    <source>
        <strain evidence="6">SCN18_13_7_16_R3_B_64_19</strain>
    </source>
</reference>
<dbReference type="EMBL" id="JAFKMR010000034">
    <property type="protein sequence ID" value="MBN8745587.1"/>
    <property type="molecule type" value="Genomic_DNA"/>
</dbReference>
<dbReference type="RefSeq" id="WP_276732520.1">
    <property type="nucleotide sequence ID" value="NZ_JAFKMR010000034.1"/>
</dbReference>